<name>A0ABN7W3C5_GIGMA</name>
<feature type="compositionally biased region" description="Basic and acidic residues" evidence="1">
    <location>
        <begin position="18"/>
        <end position="50"/>
    </location>
</feature>
<feature type="region of interest" description="Disordered" evidence="1">
    <location>
        <begin position="1"/>
        <end position="53"/>
    </location>
</feature>
<protein>
    <submittedName>
        <fullName evidence="2">25571_t:CDS:1</fullName>
    </submittedName>
</protein>
<dbReference type="Proteomes" id="UP000789901">
    <property type="component" value="Unassembled WGS sequence"/>
</dbReference>
<sequence length="71" mass="8498">SKNHLIYATNDELDDDNKEEKFDEDNKYEEFDKDKEFDENKESDKDDKSNNRVGKWPECFVIVKKSNTLYG</sequence>
<evidence type="ECO:0000313" key="2">
    <source>
        <dbReference type="EMBL" id="CAG8813553.1"/>
    </source>
</evidence>
<proteinExistence type="predicted"/>
<evidence type="ECO:0000256" key="1">
    <source>
        <dbReference type="SAM" id="MobiDB-lite"/>
    </source>
</evidence>
<evidence type="ECO:0000313" key="3">
    <source>
        <dbReference type="Proteomes" id="UP000789901"/>
    </source>
</evidence>
<comment type="caution">
    <text evidence="2">The sequence shown here is derived from an EMBL/GenBank/DDBJ whole genome shotgun (WGS) entry which is preliminary data.</text>
</comment>
<dbReference type="EMBL" id="CAJVQB010029103">
    <property type="protein sequence ID" value="CAG8813553.1"/>
    <property type="molecule type" value="Genomic_DNA"/>
</dbReference>
<feature type="non-terminal residue" evidence="2">
    <location>
        <position position="1"/>
    </location>
</feature>
<reference evidence="2 3" key="1">
    <citation type="submission" date="2021-06" db="EMBL/GenBank/DDBJ databases">
        <authorList>
            <person name="Kallberg Y."/>
            <person name="Tangrot J."/>
            <person name="Rosling A."/>
        </authorList>
    </citation>
    <scope>NUCLEOTIDE SEQUENCE [LARGE SCALE GENOMIC DNA]</scope>
    <source>
        <strain evidence="2 3">120-4 pot B 10/14</strain>
    </source>
</reference>
<gene>
    <name evidence="2" type="ORF">GMARGA_LOCUS25815</name>
</gene>
<organism evidence="2 3">
    <name type="scientific">Gigaspora margarita</name>
    <dbReference type="NCBI Taxonomy" id="4874"/>
    <lineage>
        <taxon>Eukaryota</taxon>
        <taxon>Fungi</taxon>
        <taxon>Fungi incertae sedis</taxon>
        <taxon>Mucoromycota</taxon>
        <taxon>Glomeromycotina</taxon>
        <taxon>Glomeromycetes</taxon>
        <taxon>Diversisporales</taxon>
        <taxon>Gigasporaceae</taxon>
        <taxon>Gigaspora</taxon>
    </lineage>
</organism>
<accession>A0ABN7W3C5</accession>
<keyword evidence="3" id="KW-1185">Reference proteome</keyword>